<feature type="region of interest" description="Disordered" evidence="1">
    <location>
        <begin position="86"/>
        <end position="110"/>
    </location>
</feature>
<dbReference type="InterPro" id="IPR000157">
    <property type="entry name" value="TIR_dom"/>
</dbReference>
<dbReference type="Gene3D" id="3.40.50.10140">
    <property type="entry name" value="Toll/interleukin-1 receptor homology (TIR) domain"/>
    <property type="match status" value="1"/>
</dbReference>
<reference evidence="5" key="1">
    <citation type="submission" date="2016-11" db="UniProtKB">
        <authorList>
            <consortium name="WormBaseParasite"/>
        </authorList>
    </citation>
    <scope>IDENTIFICATION</scope>
</reference>
<dbReference type="PANTHER" id="PTHR47508:SF1">
    <property type="entry name" value="NON-SPECIFIC SERINE_THREONINE PROTEIN KINASE"/>
    <property type="match status" value="1"/>
</dbReference>
<dbReference type="Pfam" id="PF13676">
    <property type="entry name" value="TIR_2"/>
    <property type="match status" value="1"/>
</dbReference>
<feature type="transmembrane region" description="Helical" evidence="2">
    <location>
        <begin position="265"/>
        <end position="287"/>
    </location>
</feature>
<feature type="region of interest" description="Disordered" evidence="1">
    <location>
        <begin position="320"/>
        <end position="341"/>
    </location>
</feature>
<proteinExistence type="predicted"/>
<accession>A0A1I8FQ21</accession>
<keyword evidence="2" id="KW-0812">Transmembrane</keyword>
<dbReference type="Proteomes" id="UP000095280">
    <property type="component" value="Unplaced"/>
</dbReference>
<organism evidence="4 5">
    <name type="scientific">Macrostomum lignano</name>
    <dbReference type="NCBI Taxonomy" id="282301"/>
    <lineage>
        <taxon>Eukaryota</taxon>
        <taxon>Metazoa</taxon>
        <taxon>Spiralia</taxon>
        <taxon>Lophotrochozoa</taxon>
        <taxon>Platyhelminthes</taxon>
        <taxon>Rhabditophora</taxon>
        <taxon>Macrostomorpha</taxon>
        <taxon>Macrostomida</taxon>
        <taxon>Macrostomidae</taxon>
        <taxon>Macrostomum</taxon>
    </lineage>
</organism>
<dbReference type="PANTHER" id="PTHR47508">
    <property type="entry name" value="SAM DOMAIN-CONTAINING PROTEIN-RELATED"/>
    <property type="match status" value="1"/>
</dbReference>
<dbReference type="GO" id="GO:0007165">
    <property type="term" value="P:signal transduction"/>
    <property type="evidence" value="ECO:0007669"/>
    <property type="project" value="InterPro"/>
</dbReference>
<keyword evidence="2" id="KW-0472">Membrane</keyword>
<dbReference type="AlphaFoldDB" id="A0A1I8FQ21"/>
<feature type="compositionally biased region" description="Polar residues" evidence="1">
    <location>
        <begin position="86"/>
        <end position="99"/>
    </location>
</feature>
<keyword evidence="2" id="KW-1133">Transmembrane helix</keyword>
<dbReference type="InterPro" id="IPR035897">
    <property type="entry name" value="Toll_tir_struct_dom_sf"/>
</dbReference>
<dbReference type="WBParaSite" id="maker-unitig_42118-snap-gene-0.2-mRNA-1">
    <property type="protein sequence ID" value="maker-unitig_42118-snap-gene-0.2-mRNA-1"/>
    <property type="gene ID" value="maker-unitig_42118-snap-gene-0.2"/>
</dbReference>
<evidence type="ECO:0000259" key="3">
    <source>
        <dbReference type="Pfam" id="PF13676"/>
    </source>
</evidence>
<dbReference type="SUPFAM" id="SSF52200">
    <property type="entry name" value="Toll/Interleukin receptor TIR domain"/>
    <property type="match status" value="1"/>
</dbReference>
<keyword evidence="4" id="KW-1185">Reference proteome</keyword>
<evidence type="ECO:0000313" key="5">
    <source>
        <dbReference type="WBParaSite" id="maker-unitig_42118-snap-gene-0.2-mRNA-1"/>
    </source>
</evidence>
<evidence type="ECO:0000313" key="4">
    <source>
        <dbReference type="Proteomes" id="UP000095280"/>
    </source>
</evidence>
<evidence type="ECO:0000256" key="2">
    <source>
        <dbReference type="SAM" id="Phobius"/>
    </source>
</evidence>
<feature type="compositionally biased region" description="Polar residues" evidence="1">
    <location>
        <begin position="328"/>
        <end position="341"/>
    </location>
</feature>
<evidence type="ECO:0000256" key="1">
    <source>
        <dbReference type="SAM" id="MobiDB-lite"/>
    </source>
</evidence>
<feature type="compositionally biased region" description="Low complexity" evidence="1">
    <location>
        <begin position="100"/>
        <end position="110"/>
    </location>
</feature>
<protein>
    <submittedName>
        <fullName evidence="5">TIR domain-containing protein</fullName>
    </submittedName>
</protein>
<name>A0A1I8FQ21_9PLAT</name>
<sequence>MPKGLDFSGQPVRISFGRAPASPISGGARADCTQNRVVLPRLLPTPFMQNWKQLCNPTGNTAELLRSPCAQFGTLLHHPASRSSLTQPLLASSATRTGTQSSLAPSVPSQQPQQTSVFISYHWDSTEAVLELKRFLIGHGIRVQLDTDKSPDEGSMKVFIEKAMRDCHCVLLAVGTLQNICASENCQSDIEAAYRQRAGRCCAVLLTFCAWPPDSSCAAGRPAQTAGRDFGHRHRERAAGQEESWLGWCSGSHAGIEATFSSNTALLIMVIIGLVSVLVAKLFQLLTDKITSISQQKNYSNSVAARKRMLIASGSLNRDTHRSELNDRSNSPFSEQQCPANRTRVTTHSMAGGKHWTWAATLLQSSGVASRYGHLRQLLVRGRVPPSRILLFSVISVQLRIRAPGGQDFPAGHPG</sequence>
<feature type="domain" description="TIR" evidence="3">
    <location>
        <begin position="117"/>
        <end position="212"/>
    </location>
</feature>